<evidence type="ECO:0000256" key="5">
    <source>
        <dbReference type="ARBA" id="ARBA00082568"/>
    </source>
</evidence>
<dbReference type="OMA" id="PAVGWFM"/>
<dbReference type="SUPFAM" id="SSF53756">
    <property type="entry name" value="UDP-Glycosyltransferase/glycogen phosphorylase"/>
    <property type="match status" value="1"/>
</dbReference>
<dbReference type="EC" id="2.4.1.360" evidence="4"/>
<evidence type="ECO:0000313" key="7">
    <source>
        <dbReference type="Proteomes" id="UP000596660"/>
    </source>
</evidence>
<comment type="similarity">
    <text evidence="1">Belongs to the UDP-glycosyltransferase family.</text>
</comment>
<dbReference type="GO" id="GO:0120514">
    <property type="term" value="F:2-hydroxyflavanone C-glucosyltransferase activity"/>
    <property type="evidence" value="ECO:0007669"/>
    <property type="project" value="UniProtKB-EC"/>
</dbReference>
<dbReference type="AlphaFoldDB" id="A0A803N380"/>
<evidence type="ECO:0000256" key="1">
    <source>
        <dbReference type="ARBA" id="ARBA00009995"/>
    </source>
</evidence>
<sequence length="442" mass="49202">MNLPLLSPLLTLFPSNITPLVLPFPSAPGIPAGKENTKDLPPASFRQIIPALARLRDPLGHWFESHPSPPFAIISDMFLGWTHRFAVDMKVKRVVFSPSGGMALSVIYSLWKNMPKGGDQNGDVLFEDVPNCPKYPWWQLSPVYRSYVEGDPDSELIKDGFWDNMASWGVLVNSFDGLERVYLDHLRGSMDYDDRVWDVGPLVPATGYNDRGGASSIEVDKMLAWLDTCRDNEVVYVSFGTQAILTSQQIEAIAEGLERSGVRFIWPIRDHVTANQMEGDRDRETVMTGFEDRMTGRGIVIRGWAPQVLILRHRAVGTFLTHCGWNSILEGIMASVMLLAWPFGADQFSNATLLVDYLKVSVRVCEGSNTVPNPCDLAQILANSANQDEASRQKIIKLQSNALEALSETGSSSKALSRFVNKLCELKTRPKSHIISHNNLVE</sequence>
<organism evidence="6 7">
    <name type="scientific">Chenopodium quinoa</name>
    <name type="common">Quinoa</name>
    <dbReference type="NCBI Taxonomy" id="63459"/>
    <lineage>
        <taxon>Eukaryota</taxon>
        <taxon>Viridiplantae</taxon>
        <taxon>Streptophyta</taxon>
        <taxon>Embryophyta</taxon>
        <taxon>Tracheophyta</taxon>
        <taxon>Spermatophyta</taxon>
        <taxon>Magnoliopsida</taxon>
        <taxon>eudicotyledons</taxon>
        <taxon>Gunneridae</taxon>
        <taxon>Pentapetalae</taxon>
        <taxon>Caryophyllales</taxon>
        <taxon>Chenopodiaceae</taxon>
        <taxon>Chenopodioideae</taxon>
        <taxon>Atripliceae</taxon>
        <taxon>Chenopodium</taxon>
    </lineage>
</organism>
<evidence type="ECO:0000256" key="3">
    <source>
        <dbReference type="ARBA" id="ARBA00051296"/>
    </source>
</evidence>
<dbReference type="CDD" id="cd03784">
    <property type="entry name" value="GT1_Gtf-like"/>
    <property type="match status" value="1"/>
</dbReference>
<comment type="catalytic activity">
    <reaction evidence="3">
        <text>a 3'-hydro-2'-hydroxy-beta-oxodihydrochalcone + UDP-alpha-D-glucose = a 3'-(beta-D-glucopyranosyl)-2'-hydroxy-beta-oxodihydrochalcone + UDP + H(+)</text>
        <dbReference type="Rhea" id="RHEA:51504"/>
        <dbReference type="ChEBI" id="CHEBI:15378"/>
        <dbReference type="ChEBI" id="CHEBI:58223"/>
        <dbReference type="ChEBI" id="CHEBI:58885"/>
        <dbReference type="ChEBI" id="CHEBI:142482"/>
        <dbReference type="ChEBI" id="CHEBI:142483"/>
        <dbReference type="EC" id="2.4.1.360"/>
    </reaction>
    <physiologicalReaction direction="left-to-right" evidence="3">
        <dbReference type="Rhea" id="RHEA:51505"/>
    </physiologicalReaction>
</comment>
<dbReference type="InterPro" id="IPR002213">
    <property type="entry name" value="UDP_glucos_trans"/>
</dbReference>
<protein>
    <recommendedName>
        <fullName evidence="4">2-hydroxyflavanone C-glucosyltransferase</fullName>
        <ecNumber evidence="4">2.4.1.360</ecNumber>
    </recommendedName>
    <alternativeName>
        <fullName evidence="5">UDP-glucose:2-hydroxyflavanone C-glucosyltransferase</fullName>
    </alternativeName>
</protein>
<keyword evidence="2" id="KW-0808">Transferase</keyword>
<reference evidence="6" key="1">
    <citation type="journal article" date="2017" name="Nature">
        <title>The genome of Chenopodium quinoa.</title>
        <authorList>
            <person name="Jarvis D.E."/>
            <person name="Ho Y.S."/>
            <person name="Lightfoot D.J."/>
            <person name="Schmoeckel S.M."/>
            <person name="Li B."/>
            <person name="Borm T.J.A."/>
            <person name="Ohyanagi H."/>
            <person name="Mineta K."/>
            <person name="Michell C.T."/>
            <person name="Saber N."/>
            <person name="Kharbatia N.M."/>
            <person name="Rupper R.R."/>
            <person name="Sharp A.R."/>
            <person name="Dally N."/>
            <person name="Boughton B.A."/>
            <person name="Woo Y.H."/>
            <person name="Gao G."/>
            <person name="Schijlen E.G.W.M."/>
            <person name="Guo X."/>
            <person name="Momin A.A."/>
            <person name="Negrao S."/>
            <person name="Al-Babili S."/>
            <person name="Gehring C."/>
            <person name="Roessner U."/>
            <person name="Jung C."/>
            <person name="Murphy K."/>
            <person name="Arold S.T."/>
            <person name="Gojobori T."/>
            <person name="van der Linden C.G."/>
            <person name="van Loo E.N."/>
            <person name="Jellen E.N."/>
            <person name="Maughan P.J."/>
            <person name="Tester M."/>
        </authorList>
    </citation>
    <scope>NUCLEOTIDE SEQUENCE [LARGE SCALE GENOMIC DNA]</scope>
    <source>
        <strain evidence="6">cv. PI 614886</strain>
    </source>
</reference>
<dbReference type="GO" id="GO:0035251">
    <property type="term" value="F:UDP-glucosyltransferase activity"/>
    <property type="evidence" value="ECO:0007669"/>
    <property type="project" value="TreeGrafter"/>
</dbReference>
<name>A0A803N380_CHEQI</name>
<evidence type="ECO:0000256" key="4">
    <source>
        <dbReference type="ARBA" id="ARBA00066896"/>
    </source>
</evidence>
<reference evidence="6" key="2">
    <citation type="submission" date="2021-03" db="UniProtKB">
        <authorList>
            <consortium name="EnsemblPlants"/>
        </authorList>
    </citation>
    <scope>IDENTIFICATION</scope>
</reference>
<dbReference type="Gene3D" id="3.40.50.2000">
    <property type="entry name" value="Glycogen Phosphorylase B"/>
    <property type="match status" value="2"/>
</dbReference>
<dbReference type="Gramene" id="AUR62039682-RA">
    <property type="protein sequence ID" value="AUR62039682-RA:cds"/>
    <property type="gene ID" value="AUR62039682"/>
</dbReference>
<dbReference type="EnsemblPlants" id="AUR62039682-RA">
    <property type="protein sequence ID" value="AUR62039682-RA:cds"/>
    <property type="gene ID" value="AUR62039682"/>
</dbReference>
<dbReference type="Pfam" id="PF00201">
    <property type="entry name" value="UDPGT"/>
    <property type="match status" value="1"/>
</dbReference>
<keyword evidence="7" id="KW-1185">Reference proteome</keyword>
<proteinExistence type="inferred from homology"/>
<dbReference type="PANTHER" id="PTHR48047:SF8">
    <property type="entry name" value="FLAVONOL 3-O-GLUCOSYLTRANSFERASE UGT89B1"/>
    <property type="match status" value="1"/>
</dbReference>
<dbReference type="FunFam" id="3.40.50.2000:FF:000060">
    <property type="entry name" value="Glycosyltransferase"/>
    <property type="match status" value="1"/>
</dbReference>
<accession>A0A803N380</accession>
<evidence type="ECO:0000256" key="2">
    <source>
        <dbReference type="ARBA" id="ARBA00022679"/>
    </source>
</evidence>
<evidence type="ECO:0000313" key="6">
    <source>
        <dbReference type="EnsemblPlants" id="AUR62039682-RA:cds"/>
    </source>
</evidence>
<dbReference type="PANTHER" id="PTHR48047">
    <property type="entry name" value="GLYCOSYLTRANSFERASE"/>
    <property type="match status" value="1"/>
</dbReference>
<dbReference type="Proteomes" id="UP000596660">
    <property type="component" value="Unplaced"/>
</dbReference>